<reference evidence="1 2" key="1">
    <citation type="submission" date="2019-11" db="EMBL/GenBank/DDBJ databases">
        <title>Description of Pedobacter sp. LMG 31462T.</title>
        <authorList>
            <person name="Carlier A."/>
            <person name="Qi S."/>
            <person name="Vandamme P."/>
        </authorList>
    </citation>
    <scope>NUCLEOTIDE SEQUENCE [LARGE SCALE GENOMIC DNA]</scope>
    <source>
        <strain evidence="1 2">LMG 31462</strain>
    </source>
</reference>
<comment type="caution">
    <text evidence="1">The sequence shown here is derived from an EMBL/GenBank/DDBJ whole genome shotgun (WGS) entry which is preliminary data.</text>
</comment>
<protein>
    <recommendedName>
        <fullName evidence="3">Rieske domain-containing protein</fullName>
    </recommendedName>
</protein>
<dbReference type="PROSITE" id="PS51257">
    <property type="entry name" value="PROKAR_LIPOPROTEIN"/>
    <property type="match status" value="1"/>
</dbReference>
<gene>
    <name evidence="1" type="ORF">GM920_23325</name>
</gene>
<dbReference type="Gene3D" id="2.102.10.10">
    <property type="entry name" value="Rieske [2Fe-2S] iron-sulphur domain"/>
    <property type="match status" value="1"/>
</dbReference>
<dbReference type="EMBL" id="WNXC01000012">
    <property type="protein sequence ID" value="MBB2151843.1"/>
    <property type="molecule type" value="Genomic_DNA"/>
</dbReference>
<evidence type="ECO:0008006" key="3">
    <source>
        <dbReference type="Google" id="ProtNLM"/>
    </source>
</evidence>
<organism evidence="1 2">
    <name type="scientific">Pedobacter gandavensis</name>
    <dbReference type="NCBI Taxonomy" id="2679963"/>
    <lineage>
        <taxon>Bacteria</taxon>
        <taxon>Pseudomonadati</taxon>
        <taxon>Bacteroidota</taxon>
        <taxon>Sphingobacteriia</taxon>
        <taxon>Sphingobacteriales</taxon>
        <taxon>Sphingobacteriaceae</taxon>
        <taxon>Pedobacter</taxon>
    </lineage>
</organism>
<dbReference type="InterPro" id="IPR036922">
    <property type="entry name" value="Rieske_2Fe-2S_sf"/>
</dbReference>
<sequence>MIKRITGTLVIFLLLVGCGKDEGRYIPNVLVNYRISEAEFNIRAKDRILVVPNIGVAGLMIVKITPGNYITFDQCSSVNPDQRCKVTPDDNLITATDPCSGAKFLLLDGSPQKAPAVRYLKVYRTSVGSDGMINVSN</sequence>
<dbReference type="RefSeq" id="WP_182961825.1">
    <property type="nucleotide sequence ID" value="NZ_WNXC01000012.1"/>
</dbReference>
<dbReference type="Proteomes" id="UP000636110">
    <property type="component" value="Unassembled WGS sequence"/>
</dbReference>
<name>A0ABR6F567_9SPHI</name>
<evidence type="ECO:0000313" key="1">
    <source>
        <dbReference type="EMBL" id="MBB2151843.1"/>
    </source>
</evidence>
<keyword evidence="2" id="KW-1185">Reference proteome</keyword>
<accession>A0ABR6F567</accession>
<proteinExistence type="predicted"/>
<evidence type="ECO:0000313" key="2">
    <source>
        <dbReference type="Proteomes" id="UP000636110"/>
    </source>
</evidence>